<reference evidence="1" key="1">
    <citation type="submission" date="2022-11" db="EMBL/GenBank/DDBJ databases">
        <title>Genome Sequence of Cubamyces cubensis.</title>
        <authorList>
            <person name="Buettner E."/>
        </authorList>
    </citation>
    <scope>NUCLEOTIDE SEQUENCE</scope>
    <source>
        <strain evidence="1">MPL-01</strain>
    </source>
</reference>
<sequence>MAGSGDDMRLVLERALQNAKKVREDLDAVRQLQASIPRPDPTRLDLNDASYLQARFLYGAISKSLEESRTVLYELVKISQPINRLPPEILCKILSLVPDDISFRWNLHAVPKLRPTFMQDVRQYHPLLLTCRYWNKLVTNTSAFWSTIDDFHVVSSQIERSLFERYVARCTDGPLCIFVRRGPTRQMRQMCCDPGFTSRVKQIVYSCTEPVATCGACNSFLSSSYPNLDTCVVRHPQHRNGIPSPIKYRILPDSTRLRRLWIDHTIPTTAFPALEELRIRNLDLNPTSEAPLCIFISHSPLLQVIELHARLRGYSPMVQSDWQGRVIPLSALRDLTFAFEHMESDTTSPPTPGPFFRIFTTYFAIPPNCTINCGRIRWEHLNSFAPLLNAAGTGAVHSARLTLDGDEVNFSAATADGVQLGFSTLTPDHDWYKFEDCPDDYKEEFLDLTVVDVYWSRFHLRTFISSPALSQIRRLHVGKFVGWTLARPASILFSLPLLEHLVIADPEPRPPHLPILEKALEALVSMNQVLALTEDGELVQIEDGELVCPKLKRLIVTCQGTEGDVSTPPPWVPQLNVFQKTEEVAAARASLGCPIERIFFFFMAEDPAMIQVPEGQVTYSLRLHEYDATGSLARTLHGKAAREVAEQLEGWYGD</sequence>
<evidence type="ECO:0000313" key="2">
    <source>
        <dbReference type="Proteomes" id="UP001215151"/>
    </source>
</evidence>
<dbReference type="Proteomes" id="UP001215151">
    <property type="component" value="Unassembled WGS sequence"/>
</dbReference>
<evidence type="ECO:0000313" key="1">
    <source>
        <dbReference type="EMBL" id="KAJ8472812.1"/>
    </source>
</evidence>
<proteinExistence type="predicted"/>
<keyword evidence="2" id="KW-1185">Reference proteome</keyword>
<organism evidence="1 2">
    <name type="scientific">Trametes cubensis</name>
    <dbReference type="NCBI Taxonomy" id="1111947"/>
    <lineage>
        <taxon>Eukaryota</taxon>
        <taxon>Fungi</taxon>
        <taxon>Dikarya</taxon>
        <taxon>Basidiomycota</taxon>
        <taxon>Agaricomycotina</taxon>
        <taxon>Agaricomycetes</taxon>
        <taxon>Polyporales</taxon>
        <taxon>Polyporaceae</taxon>
        <taxon>Trametes</taxon>
    </lineage>
</organism>
<dbReference type="EMBL" id="JAPEVG010000245">
    <property type="protein sequence ID" value="KAJ8472812.1"/>
    <property type="molecule type" value="Genomic_DNA"/>
</dbReference>
<protein>
    <recommendedName>
        <fullName evidence="3">F-box domain-containing protein</fullName>
    </recommendedName>
</protein>
<evidence type="ECO:0008006" key="3">
    <source>
        <dbReference type="Google" id="ProtNLM"/>
    </source>
</evidence>
<dbReference type="Gene3D" id="1.20.1280.50">
    <property type="match status" value="1"/>
</dbReference>
<gene>
    <name evidence="1" type="ORF">ONZ51_g8260</name>
</gene>
<name>A0AAD7X8Q6_9APHY</name>
<dbReference type="AlphaFoldDB" id="A0AAD7X8Q6"/>
<accession>A0AAD7X8Q6</accession>
<comment type="caution">
    <text evidence="1">The sequence shown here is derived from an EMBL/GenBank/DDBJ whole genome shotgun (WGS) entry which is preliminary data.</text>
</comment>